<keyword evidence="1 3" id="KW-0597">Phosphoprotein</keyword>
<dbReference type="SUPFAM" id="SSF46894">
    <property type="entry name" value="C-terminal effector domain of the bipartite response regulators"/>
    <property type="match status" value="1"/>
</dbReference>
<dbReference type="Gene3D" id="3.40.50.2300">
    <property type="match status" value="1"/>
</dbReference>
<dbReference type="Pfam" id="PF00196">
    <property type="entry name" value="GerE"/>
    <property type="match status" value="1"/>
</dbReference>
<name>A0A3P1VC91_9ACTO</name>
<keyword evidence="2 6" id="KW-0238">DNA-binding</keyword>
<comment type="caution">
    <text evidence="6">The sequence shown here is derived from an EMBL/GenBank/DDBJ whole genome shotgun (WGS) entry which is preliminary data.</text>
</comment>
<dbReference type="GO" id="GO:0006355">
    <property type="term" value="P:regulation of DNA-templated transcription"/>
    <property type="evidence" value="ECO:0007669"/>
    <property type="project" value="InterPro"/>
</dbReference>
<dbReference type="CDD" id="cd06170">
    <property type="entry name" value="LuxR_C_like"/>
    <property type="match status" value="1"/>
</dbReference>
<dbReference type="SMART" id="SM00421">
    <property type="entry name" value="HTH_LUXR"/>
    <property type="match status" value="1"/>
</dbReference>
<feature type="modified residue" description="4-aspartylphosphate" evidence="3">
    <location>
        <position position="53"/>
    </location>
</feature>
<dbReference type="GO" id="GO:0000160">
    <property type="term" value="P:phosphorelay signal transduction system"/>
    <property type="evidence" value="ECO:0007669"/>
    <property type="project" value="InterPro"/>
</dbReference>
<dbReference type="CDD" id="cd17535">
    <property type="entry name" value="REC_NarL-like"/>
    <property type="match status" value="1"/>
</dbReference>
<evidence type="ECO:0000256" key="3">
    <source>
        <dbReference type="PROSITE-ProRule" id="PRU00169"/>
    </source>
</evidence>
<evidence type="ECO:0000256" key="1">
    <source>
        <dbReference type="ARBA" id="ARBA00022553"/>
    </source>
</evidence>
<evidence type="ECO:0000259" key="4">
    <source>
        <dbReference type="PROSITE" id="PS50043"/>
    </source>
</evidence>
<dbReference type="GO" id="GO:0003677">
    <property type="term" value="F:DNA binding"/>
    <property type="evidence" value="ECO:0007669"/>
    <property type="project" value="UniProtKB-KW"/>
</dbReference>
<gene>
    <name evidence="6" type="ORF">EII10_01230</name>
</gene>
<dbReference type="Pfam" id="PF00072">
    <property type="entry name" value="Response_reg"/>
    <property type="match status" value="1"/>
</dbReference>
<dbReference type="AlphaFoldDB" id="A0A3P1VC91"/>
<reference evidence="6 7" key="1">
    <citation type="submission" date="2018-11" db="EMBL/GenBank/DDBJ databases">
        <title>Genomes From Bacteria Associated with the Canine Oral Cavity: a Test Case for Automated Genome-Based Taxonomic Assignment.</title>
        <authorList>
            <person name="Coil D.A."/>
            <person name="Jospin G."/>
            <person name="Darling A.E."/>
            <person name="Wallis C."/>
            <person name="Davis I.J."/>
            <person name="Harris S."/>
            <person name="Eisen J.A."/>
            <person name="Holcombe L.J."/>
            <person name="O'Flynn C."/>
        </authorList>
    </citation>
    <scope>NUCLEOTIDE SEQUENCE [LARGE SCALE GENOMIC DNA]</scope>
    <source>
        <strain evidence="6 7">OH5050</strain>
    </source>
</reference>
<feature type="domain" description="Response regulatory" evidence="5">
    <location>
        <begin position="2"/>
        <end position="115"/>
    </location>
</feature>
<dbReference type="InterPro" id="IPR016032">
    <property type="entry name" value="Sig_transdc_resp-reg_C-effctor"/>
</dbReference>
<dbReference type="InterPro" id="IPR058245">
    <property type="entry name" value="NreC/VraR/RcsB-like_REC"/>
</dbReference>
<dbReference type="SUPFAM" id="SSF52172">
    <property type="entry name" value="CheY-like"/>
    <property type="match status" value="1"/>
</dbReference>
<keyword evidence="7" id="KW-1185">Reference proteome</keyword>
<dbReference type="Proteomes" id="UP000271272">
    <property type="component" value="Unassembled WGS sequence"/>
</dbReference>
<protein>
    <submittedName>
        <fullName evidence="6">DNA-binding response regulator</fullName>
    </submittedName>
</protein>
<evidence type="ECO:0000313" key="7">
    <source>
        <dbReference type="Proteomes" id="UP000271272"/>
    </source>
</evidence>
<organism evidence="6 7">
    <name type="scientific">Actinomyces bowdenii</name>
    <dbReference type="NCBI Taxonomy" id="131109"/>
    <lineage>
        <taxon>Bacteria</taxon>
        <taxon>Bacillati</taxon>
        <taxon>Actinomycetota</taxon>
        <taxon>Actinomycetes</taxon>
        <taxon>Actinomycetales</taxon>
        <taxon>Actinomycetaceae</taxon>
        <taxon>Actinomyces</taxon>
    </lineage>
</organism>
<dbReference type="InterPro" id="IPR001789">
    <property type="entry name" value="Sig_transdc_resp-reg_receiver"/>
</dbReference>
<dbReference type="PANTHER" id="PTHR43214">
    <property type="entry name" value="TWO-COMPONENT RESPONSE REGULATOR"/>
    <property type="match status" value="1"/>
</dbReference>
<sequence>MQVLVVDDNPIVRAGLVTLLRRMEQVESVEEAGDGVEAITSARRTSPDVVLLDVDMPRMGGLEALPELSSLSTVLMLTNSGQSETIRQALELGARGYLVHGGIGMKELAGALSTALMGGMVLGPEAAEVMLNGPAPQATNPLRAKVTEREAEVLDAAARGMTNEEIAREQFLSARTVKNYLNAAYPKLGVHNRAEAVLAWVNGGAPDRAGEGLS</sequence>
<dbReference type="InterPro" id="IPR011006">
    <property type="entry name" value="CheY-like_superfamily"/>
</dbReference>
<dbReference type="InterPro" id="IPR039420">
    <property type="entry name" value="WalR-like"/>
</dbReference>
<feature type="domain" description="HTH luxR-type" evidence="4">
    <location>
        <begin position="138"/>
        <end position="204"/>
    </location>
</feature>
<dbReference type="PRINTS" id="PR00038">
    <property type="entry name" value="HTHLUXR"/>
</dbReference>
<dbReference type="OrthoDB" id="9808843at2"/>
<dbReference type="PROSITE" id="PS50110">
    <property type="entry name" value="RESPONSE_REGULATORY"/>
    <property type="match status" value="1"/>
</dbReference>
<evidence type="ECO:0000256" key="2">
    <source>
        <dbReference type="ARBA" id="ARBA00023125"/>
    </source>
</evidence>
<dbReference type="EMBL" id="RQZC01000001">
    <property type="protein sequence ID" value="RRD30995.1"/>
    <property type="molecule type" value="Genomic_DNA"/>
</dbReference>
<accession>A0A3P1VC91</accession>
<dbReference type="SMART" id="SM00448">
    <property type="entry name" value="REC"/>
    <property type="match status" value="1"/>
</dbReference>
<evidence type="ECO:0000259" key="5">
    <source>
        <dbReference type="PROSITE" id="PS50110"/>
    </source>
</evidence>
<evidence type="ECO:0000313" key="6">
    <source>
        <dbReference type="EMBL" id="RRD30995.1"/>
    </source>
</evidence>
<proteinExistence type="predicted"/>
<dbReference type="PROSITE" id="PS50043">
    <property type="entry name" value="HTH_LUXR_2"/>
    <property type="match status" value="1"/>
</dbReference>
<dbReference type="InterPro" id="IPR000792">
    <property type="entry name" value="Tscrpt_reg_LuxR_C"/>
</dbReference>